<dbReference type="Proteomes" id="UP000322873">
    <property type="component" value="Unassembled WGS sequence"/>
</dbReference>
<feature type="region of interest" description="Disordered" evidence="1">
    <location>
        <begin position="44"/>
        <end position="81"/>
    </location>
</feature>
<dbReference type="GO" id="GO:0005634">
    <property type="term" value="C:nucleus"/>
    <property type="evidence" value="ECO:0007669"/>
    <property type="project" value="TreeGrafter"/>
</dbReference>
<dbReference type="EMBL" id="VICG01000001">
    <property type="protein sequence ID" value="KAA8576980.1"/>
    <property type="molecule type" value="Genomic_DNA"/>
</dbReference>
<keyword evidence="3" id="KW-1185">Reference proteome</keyword>
<protein>
    <submittedName>
        <fullName evidence="2">Uncharacterized protein</fullName>
    </submittedName>
</protein>
<feature type="region of interest" description="Disordered" evidence="1">
    <location>
        <begin position="110"/>
        <end position="152"/>
    </location>
</feature>
<organism evidence="2 3">
    <name type="scientific">Monilinia fructicola</name>
    <name type="common">Brown rot fungus</name>
    <name type="synonym">Ciboria fructicola</name>
    <dbReference type="NCBI Taxonomy" id="38448"/>
    <lineage>
        <taxon>Eukaryota</taxon>
        <taxon>Fungi</taxon>
        <taxon>Dikarya</taxon>
        <taxon>Ascomycota</taxon>
        <taxon>Pezizomycotina</taxon>
        <taxon>Leotiomycetes</taxon>
        <taxon>Helotiales</taxon>
        <taxon>Sclerotiniaceae</taxon>
        <taxon>Monilinia</taxon>
    </lineage>
</organism>
<dbReference type="PANTHER" id="PTHR47787">
    <property type="entry name" value="CENTROMERE-BINDING PROTEIN 1"/>
    <property type="match status" value="1"/>
</dbReference>
<dbReference type="VEuPathDB" id="FungiDB:MFRU_023g00950"/>
<feature type="compositionally biased region" description="Basic and acidic residues" evidence="1">
    <location>
        <begin position="72"/>
        <end position="81"/>
    </location>
</feature>
<evidence type="ECO:0000256" key="1">
    <source>
        <dbReference type="SAM" id="MobiDB-lite"/>
    </source>
</evidence>
<evidence type="ECO:0000313" key="2">
    <source>
        <dbReference type="EMBL" id="KAA8576980.1"/>
    </source>
</evidence>
<proteinExistence type="predicted"/>
<dbReference type="GO" id="GO:0003700">
    <property type="term" value="F:DNA-binding transcription factor activity"/>
    <property type="evidence" value="ECO:0007669"/>
    <property type="project" value="TreeGrafter"/>
</dbReference>
<reference evidence="2 3" key="1">
    <citation type="submission" date="2019-06" db="EMBL/GenBank/DDBJ databases">
        <title>Genome Sequence of the Brown Rot Fungal Pathogen Monilinia fructicola.</title>
        <authorList>
            <person name="De Miccolis Angelini R.M."/>
            <person name="Landi L."/>
            <person name="Abate D."/>
            <person name="Pollastro S."/>
            <person name="Romanazzi G."/>
            <person name="Faretra F."/>
        </authorList>
    </citation>
    <scope>NUCLEOTIDE SEQUENCE [LARGE SCALE GENOMIC DNA]</scope>
    <source>
        <strain evidence="2 3">Mfrc123</strain>
    </source>
</reference>
<gene>
    <name evidence="2" type="ORF">EYC84_007006</name>
</gene>
<name>A0A5M9K7Y2_MONFR</name>
<accession>A0A5M9K7Y2</accession>
<feature type="compositionally biased region" description="Basic and acidic residues" evidence="1">
    <location>
        <begin position="52"/>
        <end position="65"/>
    </location>
</feature>
<comment type="caution">
    <text evidence="2">The sequence shown here is derived from an EMBL/GenBank/DDBJ whole genome shotgun (WGS) entry which is preliminary data.</text>
</comment>
<dbReference type="PANTHER" id="PTHR47787:SF1">
    <property type="entry name" value="CENTROMERE-BINDING PROTEIN 1"/>
    <property type="match status" value="1"/>
</dbReference>
<feature type="compositionally biased region" description="Basic and acidic residues" evidence="1">
    <location>
        <begin position="123"/>
        <end position="133"/>
    </location>
</feature>
<sequence>MYGVRMRERPPGMVGHHGLLLNPAFPSRIGWEFDRIKISIHSTLSHSSGKTDNGKRKTENREQKNNKNNHRYHSEGHRNARHEGKYIIAMADMDLEHSGLQEVANAMREENANMSNTAQKRKRDSESADDTRRLNNKRVSASSGNDSGDQSLVNQQIGDVEALQNYANLQHNQQIHPDHQNGAADHANASSTAAAALAGIYPTMTIPQPTDVLSLLKHLRTIATKTRLSWITASNLTIASWTIRNSNINLKVEVLLPNQSWDLMNGTRFERTITKKLSDVAAKQSTKDQFCKELSNSSLSSRRTRLKNIEKWTLEKLLTEQAIAELSASNDKLKTECERAWREVETWKKTCQSAGLAPKKEDAGTSEKLDEVLRMLGGLLLHCWSQLR</sequence>
<dbReference type="AlphaFoldDB" id="A0A5M9K7Y2"/>
<feature type="compositionally biased region" description="Polar residues" evidence="1">
    <location>
        <begin position="137"/>
        <end position="152"/>
    </location>
</feature>
<evidence type="ECO:0000313" key="3">
    <source>
        <dbReference type="Proteomes" id="UP000322873"/>
    </source>
</evidence>